<protein>
    <recommendedName>
        <fullName evidence="1">Serine/threonine-protein phosphatase 2A 56 kDa regulatory subunit</fullName>
    </recommendedName>
</protein>
<dbReference type="InterPro" id="IPR016024">
    <property type="entry name" value="ARM-type_fold"/>
</dbReference>
<name>A0A1X2HCZ0_SYNRA</name>
<dbReference type="GO" id="GO:0000159">
    <property type="term" value="C:protein phosphatase type 2A complex"/>
    <property type="evidence" value="ECO:0007669"/>
    <property type="project" value="UniProtKB-UniRule"/>
</dbReference>
<dbReference type="EMBL" id="MCGN01000005">
    <property type="protein sequence ID" value="ORY96675.1"/>
    <property type="molecule type" value="Genomic_DNA"/>
</dbReference>
<comment type="function">
    <text evidence="1">The B regulatory subunit might modulate substrate selectivity and catalytic activity, and also might direct the localization of the catalytic enzyme to a particular subcellular compartment.</text>
</comment>
<accession>A0A1X2HCZ0</accession>
<dbReference type="PIRSF" id="PIRSF028043">
    <property type="entry name" value="PP2A_B56"/>
    <property type="match status" value="1"/>
</dbReference>
<dbReference type="Proteomes" id="UP000242180">
    <property type="component" value="Unassembled WGS sequence"/>
</dbReference>
<dbReference type="PANTHER" id="PTHR10257:SF3">
    <property type="entry name" value="SERINE_THREONINE-PROTEIN PHOSPHATASE 2A 56 KDA REGULATORY SUBUNIT GAMMA ISOFORM"/>
    <property type="match status" value="1"/>
</dbReference>
<dbReference type="SUPFAM" id="SSF48371">
    <property type="entry name" value="ARM repeat"/>
    <property type="match status" value="1"/>
</dbReference>
<dbReference type="PANTHER" id="PTHR10257">
    <property type="entry name" value="SERINE/THREONINE PROTEIN PHOSPHATASE 2A PP2A REGULATORY SUBUNIT B"/>
    <property type="match status" value="1"/>
</dbReference>
<gene>
    <name evidence="2" type="ORF">BCR43DRAFT_439386</name>
</gene>
<evidence type="ECO:0000256" key="1">
    <source>
        <dbReference type="PIRNR" id="PIRNR028043"/>
    </source>
</evidence>
<keyword evidence="3" id="KW-1185">Reference proteome</keyword>
<reference evidence="2 3" key="1">
    <citation type="submission" date="2016-07" db="EMBL/GenBank/DDBJ databases">
        <title>Pervasive Adenine N6-methylation of Active Genes in Fungi.</title>
        <authorList>
            <consortium name="DOE Joint Genome Institute"/>
            <person name="Mondo S.J."/>
            <person name="Dannebaum R.O."/>
            <person name="Kuo R.C."/>
            <person name="Labutti K."/>
            <person name="Haridas S."/>
            <person name="Kuo A."/>
            <person name="Salamov A."/>
            <person name="Ahrendt S.R."/>
            <person name="Lipzen A."/>
            <person name="Sullivan W."/>
            <person name="Andreopoulos W.B."/>
            <person name="Clum A."/>
            <person name="Lindquist E."/>
            <person name="Daum C."/>
            <person name="Ramamoorthy G.K."/>
            <person name="Gryganskyi A."/>
            <person name="Culley D."/>
            <person name="Magnuson J.K."/>
            <person name="James T.Y."/>
            <person name="O'Malley M.A."/>
            <person name="Stajich J.E."/>
            <person name="Spatafora J.W."/>
            <person name="Visel A."/>
            <person name="Grigoriev I.V."/>
        </authorList>
    </citation>
    <scope>NUCLEOTIDE SEQUENCE [LARGE SCALE GENOMIC DNA]</scope>
    <source>
        <strain evidence="2 3">NRRL 2496</strain>
    </source>
</reference>
<dbReference type="InterPro" id="IPR002554">
    <property type="entry name" value="PP2A_B56"/>
</dbReference>
<organism evidence="2 3">
    <name type="scientific">Syncephalastrum racemosum</name>
    <name type="common">Filamentous fungus</name>
    <dbReference type="NCBI Taxonomy" id="13706"/>
    <lineage>
        <taxon>Eukaryota</taxon>
        <taxon>Fungi</taxon>
        <taxon>Fungi incertae sedis</taxon>
        <taxon>Mucoromycota</taxon>
        <taxon>Mucoromycotina</taxon>
        <taxon>Mucoromycetes</taxon>
        <taxon>Mucorales</taxon>
        <taxon>Syncephalastraceae</taxon>
        <taxon>Syncephalastrum</taxon>
    </lineage>
</organism>
<dbReference type="InterPro" id="IPR011989">
    <property type="entry name" value="ARM-like"/>
</dbReference>
<comment type="similarity">
    <text evidence="1">Belongs to the phosphatase 2A regulatory subunit.</text>
</comment>
<dbReference type="Pfam" id="PF01603">
    <property type="entry name" value="B56"/>
    <property type="match status" value="1"/>
</dbReference>
<dbReference type="InParanoid" id="A0A1X2HCZ0"/>
<dbReference type="GO" id="GO:0019888">
    <property type="term" value="F:protein phosphatase regulator activity"/>
    <property type="evidence" value="ECO:0007669"/>
    <property type="project" value="UniProtKB-UniRule"/>
</dbReference>
<dbReference type="AlphaFoldDB" id="A0A1X2HCZ0"/>
<dbReference type="OMA" id="XVMFLGE"/>
<dbReference type="Gene3D" id="1.25.10.10">
    <property type="entry name" value="Leucine-rich Repeat Variant"/>
    <property type="match status" value="1"/>
</dbReference>
<proteinExistence type="inferred from homology"/>
<dbReference type="GO" id="GO:0007165">
    <property type="term" value="P:signal transduction"/>
    <property type="evidence" value="ECO:0007669"/>
    <property type="project" value="InterPro"/>
</dbReference>
<dbReference type="OrthoDB" id="10264446at2759"/>
<dbReference type="FunFam" id="1.25.10.10:FF:000331">
    <property type="entry name" value="Phosphoprotein phosphatase, putative"/>
    <property type="match status" value="1"/>
</dbReference>
<comment type="caution">
    <text evidence="2">The sequence shown here is derived from an EMBL/GenBank/DDBJ whole genome shotgun (WGS) entry which is preliminary data.</text>
</comment>
<evidence type="ECO:0000313" key="2">
    <source>
        <dbReference type="EMBL" id="ORY96675.1"/>
    </source>
</evidence>
<sequence length="432" mass="50531">MDKADPFSCKKASTPKDIIPAGRVPRRQKSSTSHYHKVDLEVYPHFNEVPPSQRQQLLARKLEQCQIMFDFNDPDADLRNKEIKRQALQEILGFVSSTHAAIDKSLYPDMIHMLTVNLFRTIPPSTTGEVLDTEEDEPVLETSWPHLHLVYEILLCFVESPDFDVTLARKYMDQRFINQLLELFDSADPRERDFLKTVLHRIYGKFLNLRAYIRKSINHIFFHFLYENERFHGVGELLEILGSIINGFALPLKEEHKVFLTRVLIPLHKSASLPSFYPQLDYCVVQFLEKDPSLTVEVVQGLLRYWPKTSSNKEIIFLTELENILDVTENAEFTQIMTPLFQRLALCVSSPQFQVAERALLYWNNEYILNLICEHADTIMPIMFPPLYRHSKAHWNRNIHGMVYHALKVLMQVNPELYDECMTKYKDTEAEQ</sequence>
<evidence type="ECO:0000313" key="3">
    <source>
        <dbReference type="Proteomes" id="UP000242180"/>
    </source>
</evidence>
<dbReference type="STRING" id="13706.A0A1X2HCZ0"/>